<dbReference type="Gene3D" id="3.30.980.40">
    <property type="match status" value="1"/>
</dbReference>
<dbReference type="InterPro" id="IPR041027">
    <property type="entry name" value="FtsK_alpha"/>
</dbReference>
<dbReference type="InterPro" id="IPR036390">
    <property type="entry name" value="WH_DNA-bd_sf"/>
</dbReference>
<dbReference type="SMART" id="SM00843">
    <property type="entry name" value="Ftsk_gamma"/>
    <property type="match status" value="1"/>
</dbReference>
<reference evidence="21" key="1">
    <citation type="journal article" date="2011" name="J. Bacteriol.">
        <title>Complete genome sequence of NBRC 3288, a unique cellulose-nonproducing strain of Gluconacetobacter xylinus isolated from vinegar.</title>
        <authorList>
            <person name="Ogino H."/>
            <person name="Azuma Y."/>
            <person name="Hosoyama A."/>
            <person name="Nakazawa H."/>
            <person name="Matsutani M."/>
            <person name="Hasegawa A."/>
            <person name="Otsuyama K."/>
            <person name="Matsushita K."/>
            <person name="Fujita N."/>
            <person name="Shirai M."/>
        </authorList>
    </citation>
    <scope>NUCLEOTIDE SEQUENCE [LARGE SCALE GENOMIC DNA]</scope>
    <source>
        <strain evidence="21">NBRC 3288 / BCRC 11682 / LMG 1693</strain>
    </source>
</reference>
<dbReference type="CDD" id="cd01127">
    <property type="entry name" value="TrwB_TraG_TraD_VirD4"/>
    <property type="match status" value="1"/>
</dbReference>
<comment type="similarity">
    <text evidence="2">Belongs to the FtsK/SpoIIIE/SftA family.</text>
</comment>
<keyword evidence="6 18" id="KW-0812">Transmembrane</keyword>
<dbReference type="Pfam" id="PF01580">
    <property type="entry name" value="FtsK_SpoIIIE"/>
    <property type="match status" value="1"/>
</dbReference>
<keyword evidence="11" id="KW-0238">DNA-binding</keyword>
<evidence type="ECO:0000256" key="17">
    <source>
        <dbReference type="SAM" id="MobiDB-lite"/>
    </source>
</evidence>
<dbReference type="KEGG" id="gxy:GLX_18960"/>
<evidence type="ECO:0000256" key="8">
    <source>
        <dbReference type="ARBA" id="ARBA00022829"/>
    </source>
</evidence>
<comment type="subcellular location">
    <subcellularLocation>
        <location evidence="1">Cell membrane</location>
        <topology evidence="1">Multi-pass membrane protein</topology>
    </subcellularLocation>
</comment>
<dbReference type="InterPro" id="IPR018541">
    <property type="entry name" value="Ftsk_gamma"/>
</dbReference>
<accession>G2I050</accession>
<keyword evidence="9 16" id="KW-0067">ATP-binding</keyword>
<feature type="region of interest" description="Disordered" evidence="17">
    <location>
        <begin position="263"/>
        <end position="289"/>
    </location>
</feature>
<dbReference type="PANTHER" id="PTHR22683:SF41">
    <property type="entry name" value="DNA TRANSLOCASE FTSK"/>
    <property type="match status" value="1"/>
</dbReference>
<dbReference type="InterPro" id="IPR002543">
    <property type="entry name" value="FtsK_dom"/>
</dbReference>
<evidence type="ECO:0000259" key="19">
    <source>
        <dbReference type="PROSITE" id="PS50901"/>
    </source>
</evidence>
<keyword evidence="13" id="KW-0131">Cell cycle</keyword>
<feature type="domain" description="FtsK" evidence="19">
    <location>
        <begin position="591"/>
        <end position="810"/>
    </location>
</feature>
<evidence type="ECO:0000256" key="2">
    <source>
        <dbReference type="ARBA" id="ARBA00006474"/>
    </source>
</evidence>
<dbReference type="InterPro" id="IPR036388">
    <property type="entry name" value="WH-like_DNA-bd_sf"/>
</dbReference>
<feature type="binding site" evidence="16">
    <location>
        <begin position="608"/>
        <end position="615"/>
    </location>
    <ligand>
        <name>ATP</name>
        <dbReference type="ChEBI" id="CHEBI:30616"/>
    </ligand>
</feature>
<organism evidence="20 21">
    <name type="scientific">Komagataeibacter medellinensis (strain NBRC 3288 / BCRC 11682 / LMG 1693 / Kondo 51)</name>
    <name type="common">Gluconacetobacter medellinensis</name>
    <dbReference type="NCBI Taxonomy" id="634177"/>
    <lineage>
        <taxon>Bacteria</taxon>
        <taxon>Pseudomonadati</taxon>
        <taxon>Pseudomonadota</taxon>
        <taxon>Alphaproteobacteria</taxon>
        <taxon>Acetobacterales</taxon>
        <taxon>Acetobacteraceae</taxon>
        <taxon>Komagataeibacter</taxon>
    </lineage>
</organism>
<dbReference type="HOGENOM" id="CLU_001981_6_2_5"/>
<feature type="transmembrane region" description="Helical" evidence="18">
    <location>
        <begin position="42"/>
        <end position="61"/>
    </location>
</feature>
<feature type="transmembrane region" description="Helical" evidence="18">
    <location>
        <begin position="95"/>
        <end position="114"/>
    </location>
</feature>
<dbReference type="GO" id="GO:0007059">
    <property type="term" value="P:chromosome segregation"/>
    <property type="evidence" value="ECO:0007669"/>
    <property type="project" value="UniProtKB-KW"/>
</dbReference>
<dbReference type="Gene3D" id="3.40.50.300">
    <property type="entry name" value="P-loop containing nucleotide triphosphate hydrolases"/>
    <property type="match status" value="1"/>
</dbReference>
<evidence type="ECO:0000313" key="20">
    <source>
        <dbReference type="EMBL" id="BAK84308.1"/>
    </source>
</evidence>
<feature type="transmembrane region" description="Helical" evidence="18">
    <location>
        <begin position="126"/>
        <end position="147"/>
    </location>
</feature>
<evidence type="ECO:0000256" key="18">
    <source>
        <dbReference type="SAM" id="Phobius"/>
    </source>
</evidence>
<feature type="transmembrane region" description="Helical" evidence="18">
    <location>
        <begin position="159"/>
        <end position="181"/>
    </location>
</feature>
<gene>
    <name evidence="20" type="primary">ftsK</name>
    <name evidence="20" type="ordered locus">GLX_18960</name>
</gene>
<evidence type="ECO:0000256" key="16">
    <source>
        <dbReference type="PROSITE-ProRule" id="PRU00289"/>
    </source>
</evidence>
<evidence type="ECO:0000256" key="15">
    <source>
        <dbReference type="ARBA" id="ARBA00025923"/>
    </source>
</evidence>
<evidence type="ECO:0000256" key="1">
    <source>
        <dbReference type="ARBA" id="ARBA00004651"/>
    </source>
</evidence>
<dbReference type="PANTHER" id="PTHR22683">
    <property type="entry name" value="SPORULATION PROTEIN RELATED"/>
    <property type="match status" value="1"/>
</dbReference>
<dbReference type="Gene3D" id="1.10.10.10">
    <property type="entry name" value="Winged helix-like DNA-binding domain superfamily/Winged helix DNA-binding domain"/>
    <property type="match status" value="1"/>
</dbReference>
<evidence type="ECO:0000256" key="7">
    <source>
        <dbReference type="ARBA" id="ARBA00022741"/>
    </source>
</evidence>
<dbReference type="SUPFAM" id="SSF52540">
    <property type="entry name" value="P-loop containing nucleoside triphosphate hydrolases"/>
    <property type="match status" value="1"/>
</dbReference>
<dbReference type="AlphaFoldDB" id="G2I050"/>
<evidence type="ECO:0000256" key="14">
    <source>
        <dbReference type="ARBA" id="ARBA00024784"/>
    </source>
</evidence>
<dbReference type="InterPro" id="IPR050206">
    <property type="entry name" value="FtsK/SpoIIIE/SftA"/>
</dbReference>
<evidence type="ECO:0000256" key="10">
    <source>
        <dbReference type="ARBA" id="ARBA00022989"/>
    </source>
</evidence>
<keyword evidence="10 18" id="KW-1133">Transmembrane helix</keyword>
<comment type="subunit">
    <text evidence="15">Homohexamer. Forms a ring that surrounds DNA.</text>
</comment>
<evidence type="ECO:0000256" key="9">
    <source>
        <dbReference type="ARBA" id="ARBA00022840"/>
    </source>
</evidence>
<evidence type="ECO:0000256" key="5">
    <source>
        <dbReference type="ARBA" id="ARBA00022618"/>
    </source>
</evidence>
<dbReference type="SUPFAM" id="SSF46785">
    <property type="entry name" value="Winged helix' DNA-binding domain"/>
    <property type="match status" value="1"/>
</dbReference>
<evidence type="ECO:0000256" key="6">
    <source>
        <dbReference type="ARBA" id="ARBA00022692"/>
    </source>
</evidence>
<proteinExistence type="inferred from homology"/>
<dbReference type="PATRIC" id="fig|634177.7.peg.2150"/>
<keyword evidence="12 18" id="KW-0472">Membrane</keyword>
<keyword evidence="4" id="KW-1003">Cell membrane</keyword>
<dbReference type="Pfam" id="PF17854">
    <property type="entry name" value="FtsK_alpha"/>
    <property type="match status" value="1"/>
</dbReference>
<dbReference type="eggNOG" id="COG1674">
    <property type="taxonomic scope" value="Bacteria"/>
</dbReference>
<protein>
    <recommendedName>
        <fullName evidence="3">DNA translocase FtsK</fullName>
    </recommendedName>
</protein>
<keyword evidence="8" id="KW-0159">Chromosome partition</keyword>
<evidence type="ECO:0000256" key="3">
    <source>
        <dbReference type="ARBA" id="ARBA00020887"/>
    </source>
</evidence>
<feature type="transmembrane region" description="Helical" evidence="18">
    <location>
        <begin position="188"/>
        <end position="209"/>
    </location>
</feature>
<evidence type="ECO:0000256" key="4">
    <source>
        <dbReference type="ARBA" id="ARBA00022475"/>
    </source>
</evidence>
<dbReference type="EMBL" id="AP012159">
    <property type="protein sequence ID" value="BAK84308.1"/>
    <property type="molecule type" value="Genomic_DNA"/>
</dbReference>
<dbReference type="InterPro" id="IPR025199">
    <property type="entry name" value="FtsK_4TM"/>
</dbReference>
<dbReference type="InterPro" id="IPR027417">
    <property type="entry name" value="P-loop_NTPase"/>
</dbReference>
<evidence type="ECO:0000256" key="11">
    <source>
        <dbReference type="ARBA" id="ARBA00023125"/>
    </source>
</evidence>
<dbReference type="STRING" id="634177.GLX_18960"/>
<dbReference type="Proteomes" id="UP000009044">
    <property type="component" value="Chromosome"/>
</dbReference>
<name>G2I050_KOMMN</name>
<keyword evidence="5 20" id="KW-0132">Cell division</keyword>
<sequence>MRAGRWTLRSGYGFLAIFSRFVPDSLSSGSVPSRLRERLTEAGGLGLWIVALCLTLALWSYDPRDPSANTASSQPPDNLLGRPGAYLADFMLQDFGIVGMLAIFCLLAWGWRLIRHHGLASAMLRFIALVCGLPVIAADIAALPLLLPGLHAPLWPTDAGVGGAVGLSVAHMSIQAATVFIGHWGPLLVWLLGLVLGGLLLLLAMALSLSEWKALGRAIRFAVRQPVVLVRWLQHVKHRTAPQAHDDTTTDTYPAYLTRKAEPAAARAADTTGREPSSPFRTPFNATPPAPVVTAPGTAMMPVDSTPPAKTVAAPETRPVALAKTEAPSQALPGRKVDAPRPAQVSLQTSWMHPPGMDEEVSPPLLGPAPTSDRAPWHEEPPVTEQKPFIVMPEDEDDLPYLLPEPAKPTFLSRLFSGGGSRVAEDPHAAPEEVAPPVVLPVEEESYTPPPQPEWQFPPLSLLKPPPSDAATKPTEELLRANAAHLVTVLSEYGVQGEIKAYHAGPVVTLYELQPAPGIRAARVIGLADDVARSLSVLSVRIATVPGRNVIGIEVPNERRETVYFSELLSDPQWAHSRNRLNLALGKDIAGESVYSDLGAMPHLLIAGTTGSGKSVGVNSMILSLLYRLSPEQCRLILIDPKILELSIYEGIPHLMTPVVTEPAKAVAALKWAVREMDRRYRAMAHLQVRNIASYNERVAEARARGEIVTRRVQTGYDPETGKPTFEEQQLALDSLPYLVIVVDEMADLMIVAGKEIEALLQRLAQKARAAGIHLILATQRPSVDVITGTIKANFPTRISFQVISKFDSRTILGEQGAEQLLGRGDMLFMQAGGRIMRVHGPFVDDSEVEAVVAFLCAQGEPIYDDDVISPQDEDSAAKPFSAPAGGAEEDGLFAQAVEVVAREGKASTSFIQRHLSIGYNRAAKIIEQMEKEGLVSEANHVGRREVLMRRTAEDE</sequence>
<dbReference type="GO" id="GO:0005886">
    <property type="term" value="C:plasma membrane"/>
    <property type="evidence" value="ECO:0007669"/>
    <property type="project" value="UniProtKB-SubCell"/>
</dbReference>
<comment type="function">
    <text evidence="14">Essential cell division protein that coordinates cell division and chromosome segregation. The N-terminus is involved in assembly of the cell-division machinery. The C-terminus functions as a DNA motor that moves dsDNA in an ATP-dependent manner towards the dif recombination site, which is located within the replication terminus region. Translocation stops specifically at Xer-dif sites, where FtsK interacts with the Xer recombinase, allowing activation of chromosome unlinking by recombination. FtsK orienting polar sequences (KOPS) guide the direction of DNA translocation. FtsK can remove proteins from DNA as it translocates, but translocation stops specifically at XerCD-dif site, thereby preventing removal of XerC and XerD from dif.</text>
</comment>
<evidence type="ECO:0000256" key="13">
    <source>
        <dbReference type="ARBA" id="ARBA00023306"/>
    </source>
</evidence>
<dbReference type="Pfam" id="PF13491">
    <property type="entry name" value="FtsK_4TM"/>
    <property type="match status" value="1"/>
</dbReference>
<keyword evidence="7 16" id="KW-0547">Nucleotide-binding</keyword>
<dbReference type="Pfam" id="PF09397">
    <property type="entry name" value="FtsK_gamma"/>
    <property type="match status" value="1"/>
</dbReference>
<evidence type="ECO:0000313" key="21">
    <source>
        <dbReference type="Proteomes" id="UP000009044"/>
    </source>
</evidence>
<dbReference type="GO" id="GO:0003677">
    <property type="term" value="F:DNA binding"/>
    <property type="evidence" value="ECO:0007669"/>
    <property type="project" value="UniProtKB-KW"/>
</dbReference>
<dbReference type="GO" id="GO:0005524">
    <property type="term" value="F:ATP binding"/>
    <property type="evidence" value="ECO:0007669"/>
    <property type="project" value="UniProtKB-UniRule"/>
</dbReference>
<dbReference type="GO" id="GO:0051301">
    <property type="term" value="P:cell division"/>
    <property type="evidence" value="ECO:0007669"/>
    <property type="project" value="UniProtKB-KW"/>
</dbReference>
<evidence type="ECO:0000256" key="12">
    <source>
        <dbReference type="ARBA" id="ARBA00023136"/>
    </source>
</evidence>
<dbReference type="PROSITE" id="PS50901">
    <property type="entry name" value="FTSK"/>
    <property type="match status" value="1"/>
</dbReference>